<sequence length="94" mass="10711">MYIALLSYVRPLEEVDALINAHRAYLEQQYAAGFFVASGRLEPRTGGVILIREHPRALVTQILEQDPFHQAGVARYELLEFTLSQMLAGFENYL</sequence>
<evidence type="ECO:0000259" key="2">
    <source>
        <dbReference type="Pfam" id="PF03795"/>
    </source>
</evidence>
<evidence type="ECO:0000313" key="4">
    <source>
        <dbReference type="Proteomes" id="UP001462640"/>
    </source>
</evidence>
<evidence type="ECO:0000256" key="1">
    <source>
        <dbReference type="ARBA" id="ARBA00007689"/>
    </source>
</evidence>
<dbReference type="EMBL" id="JBDPZC010000003">
    <property type="protein sequence ID" value="MEO3712695.1"/>
    <property type="molecule type" value="Genomic_DNA"/>
</dbReference>
<name>A0ABV0GCA1_9BURK</name>
<dbReference type="Proteomes" id="UP001462640">
    <property type="component" value="Unassembled WGS sequence"/>
</dbReference>
<dbReference type="Pfam" id="PF03795">
    <property type="entry name" value="YCII"/>
    <property type="match status" value="1"/>
</dbReference>
<comment type="caution">
    <text evidence="3">The sequence shown here is derived from an EMBL/GenBank/DDBJ whole genome shotgun (WGS) entry which is preliminary data.</text>
</comment>
<evidence type="ECO:0000313" key="3">
    <source>
        <dbReference type="EMBL" id="MEO3712695.1"/>
    </source>
</evidence>
<gene>
    <name evidence="3" type="ORF">ABDJ40_07930</name>
</gene>
<organism evidence="3 4">
    <name type="scientific">Roseateles flavus</name>
    <dbReference type="NCBI Taxonomy" id="3149041"/>
    <lineage>
        <taxon>Bacteria</taxon>
        <taxon>Pseudomonadati</taxon>
        <taxon>Pseudomonadota</taxon>
        <taxon>Betaproteobacteria</taxon>
        <taxon>Burkholderiales</taxon>
        <taxon>Sphaerotilaceae</taxon>
        <taxon>Roseateles</taxon>
    </lineage>
</organism>
<dbReference type="Gene3D" id="3.30.70.1060">
    <property type="entry name" value="Dimeric alpha+beta barrel"/>
    <property type="match status" value="1"/>
</dbReference>
<dbReference type="PANTHER" id="PTHR37828:SF1">
    <property type="entry name" value="YCII-RELATED DOMAIN-CONTAINING PROTEIN"/>
    <property type="match status" value="1"/>
</dbReference>
<feature type="domain" description="YCII-related" evidence="2">
    <location>
        <begin position="1"/>
        <end position="82"/>
    </location>
</feature>
<dbReference type="PANTHER" id="PTHR37828">
    <property type="entry name" value="GSR2449 PROTEIN"/>
    <property type="match status" value="1"/>
</dbReference>
<dbReference type="SUPFAM" id="SSF54909">
    <property type="entry name" value="Dimeric alpha+beta barrel"/>
    <property type="match status" value="1"/>
</dbReference>
<accession>A0ABV0GCA1</accession>
<protein>
    <submittedName>
        <fullName evidence="3">YciI family protein</fullName>
    </submittedName>
</protein>
<dbReference type="RefSeq" id="WP_347608526.1">
    <property type="nucleotide sequence ID" value="NZ_JBDPZC010000003.1"/>
</dbReference>
<dbReference type="InterPro" id="IPR011008">
    <property type="entry name" value="Dimeric_a/b-barrel"/>
</dbReference>
<keyword evidence="4" id="KW-1185">Reference proteome</keyword>
<dbReference type="InterPro" id="IPR005545">
    <property type="entry name" value="YCII"/>
</dbReference>
<proteinExistence type="inferred from homology"/>
<reference evidence="3 4" key="1">
    <citation type="submission" date="2024-05" db="EMBL/GenBank/DDBJ databases">
        <title>Roseateles sp. 2.12 16S ribosomal RNA gene Genome sequencing and assembly.</title>
        <authorList>
            <person name="Woo H."/>
        </authorList>
    </citation>
    <scope>NUCLEOTIDE SEQUENCE [LARGE SCALE GENOMIC DNA]</scope>
    <source>
        <strain evidence="3 4">2.12</strain>
    </source>
</reference>
<comment type="similarity">
    <text evidence="1">Belongs to the YciI family.</text>
</comment>